<dbReference type="Pfam" id="PF10387">
    <property type="entry name" value="DUF2442"/>
    <property type="match status" value="1"/>
</dbReference>
<dbReference type="Gene3D" id="3.30.2020.10">
    <property type="entry name" value="NE0471-like N-terminal domain"/>
    <property type="match status" value="1"/>
</dbReference>
<dbReference type="KEGG" id="dor:Desor_5451"/>
<evidence type="ECO:0000313" key="2">
    <source>
        <dbReference type="Proteomes" id="UP000006346"/>
    </source>
</evidence>
<dbReference type="EMBL" id="CP003108">
    <property type="protein sequence ID" value="AET70826.1"/>
    <property type="molecule type" value="Genomic_DNA"/>
</dbReference>
<dbReference type="PATRIC" id="fig|768706.3.peg.5554"/>
<dbReference type="SUPFAM" id="SSF143880">
    <property type="entry name" value="NE0471 N-terminal domain-like"/>
    <property type="match status" value="1"/>
</dbReference>
<evidence type="ECO:0008006" key="3">
    <source>
        <dbReference type="Google" id="ProtNLM"/>
    </source>
</evidence>
<name>G7WG94_DESOD</name>
<dbReference type="InterPro" id="IPR036782">
    <property type="entry name" value="NE0471-like_N"/>
</dbReference>
<keyword evidence="2" id="KW-1185">Reference proteome</keyword>
<sequence>MSRIKSVVPKGDYRLEVQLDNGSSVTLNLESRLQTVRFGMLSDKQFFKTATTDGICIRWDNKIEISINEVFQLVQK</sequence>
<dbReference type="OrthoDB" id="1798971at2"/>
<proteinExistence type="predicted"/>
<dbReference type="STRING" id="768706.Desor_5451"/>
<dbReference type="AlphaFoldDB" id="G7WG94"/>
<dbReference type="eggNOG" id="ENOG50339U5">
    <property type="taxonomic scope" value="Bacteria"/>
</dbReference>
<dbReference type="HOGENOM" id="CLU_153045_4_1_9"/>
<organism evidence="1 2">
    <name type="scientific">Desulfosporosinus orientis (strain ATCC 19365 / DSM 765 / NCIMB 8382 / VKM B-1628 / Singapore I)</name>
    <name type="common">Desulfotomaculum orientis</name>
    <dbReference type="NCBI Taxonomy" id="768706"/>
    <lineage>
        <taxon>Bacteria</taxon>
        <taxon>Bacillati</taxon>
        <taxon>Bacillota</taxon>
        <taxon>Clostridia</taxon>
        <taxon>Eubacteriales</taxon>
        <taxon>Desulfitobacteriaceae</taxon>
        <taxon>Desulfosporosinus</taxon>
    </lineage>
</organism>
<reference evidence="1 2" key="2">
    <citation type="journal article" date="2012" name="J. Bacteriol.">
        <title>Complete genome sequences of Desulfosporosinus orientis DSM765T, Desulfosporosinus youngiae DSM17734T, Desulfosporosinus meridiei DSM13257T, and Desulfosporosinus acidiphilus DSM22704T.</title>
        <authorList>
            <person name="Pester M."/>
            <person name="Brambilla E."/>
            <person name="Alazard D."/>
            <person name="Rattei T."/>
            <person name="Weinmaier T."/>
            <person name="Han J."/>
            <person name="Lucas S."/>
            <person name="Lapidus A."/>
            <person name="Cheng J.F."/>
            <person name="Goodwin L."/>
            <person name="Pitluck S."/>
            <person name="Peters L."/>
            <person name="Ovchinnikova G."/>
            <person name="Teshima H."/>
            <person name="Detter J.C."/>
            <person name="Han C.S."/>
            <person name="Tapia R."/>
            <person name="Land M.L."/>
            <person name="Hauser L."/>
            <person name="Kyrpides N.C."/>
            <person name="Ivanova N.N."/>
            <person name="Pagani I."/>
            <person name="Huntmann M."/>
            <person name="Wei C.L."/>
            <person name="Davenport K.W."/>
            <person name="Daligault H."/>
            <person name="Chain P.S."/>
            <person name="Chen A."/>
            <person name="Mavromatis K."/>
            <person name="Markowitz V."/>
            <person name="Szeto E."/>
            <person name="Mikhailova N."/>
            <person name="Pati A."/>
            <person name="Wagner M."/>
            <person name="Woyke T."/>
            <person name="Ollivier B."/>
            <person name="Klenk H.P."/>
            <person name="Spring S."/>
            <person name="Loy A."/>
        </authorList>
    </citation>
    <scope>NUCLEOTIDE SEQUENCE [LARGE SCALE GENOMIC DNA]</scope>
    <source>
        <strain evidence="2">ATCC 19365 / DSM 765 / NCIMB 8382 / VKM B-1628</strain>
    </source>
</reference>
<gene>
    <name evidence="1" type="ordered locus">Desor_5451</name>
</gene>
<dbReference type="Proteomes" id="UP000006346">
    <property type="component" value="Chromosome"/>
</dbReference>
<evidence type="ECO:0000313" key="1">
    <source>
        <dbReference type="EMBL" id="AET70826.1"/>
    </source>
</evidence>
<dbReference type="InterPro" id="IPR018841">
    <property type="entry name" value="DUF2442"/>
</dbReference>
<reference evidence="2" key="1">
    <citation type="submission" date="2011-11" db="EMBL/GenBank/DDBJ databases">
        <title>Complete sequence of Desulfosporosinus orientis DSM 765.</title>
        <authorList>
            <person name="Lucas S."/>
            <person name="Han J."/>
            <person name="Lapidus A."/>
            <person name="Cheng J.-F."/>
            <person name="Goodwin L."/>
            <person name="Pitluck S."/>
            <person name="Peters L."/>
            <person name="Ovchinnikova G."/>
            <person name="Teshima H."/>
            <person name="Detter J.C."/>
            <person name="Han C."/>
            <person name="Tapia R."/>
            <person name="Land M."/>
            <person name="Hauser L."/>
            <person name="Kyrpides N."/>
            <person name="Ivanova N."/>
            <person name="Pagani I."/>
            <person name="Pester M."/>
            <person name="Spring S."/>
            <person name="Ollivier B."/>
            <person name="Rattei T."/>
            <person name="Klenk H.-P."/>
            <person name="Wagner M."/>
            <person name="Loy A."/>
            <person name="Woyke T."/>
        </authorList>
    </citation>
    <scope>NUCLEOTIDE SEQUENCE [LARGE SCALE GENOMIC DNA]</scope>
    <source>
        <strain evidence="2">ATCC 19365 / DSM 765 / NCIMB 8382 / VKM B-1628</strain>
    </source>
</reference>
<dbReference type="RefSeq" id="WP_014187628.1">
    <property type="nucleotide sequence ID" value="NC_016584.1"/>
</dbReference>
<protein>
    <recommendedName>
        <fullName evidence="3">DUF2442 domain-containing protein</fullName>
    </recommendedName>
</protein>
<accession>G7WG94</accession>